<evidence type="ECO:0000313" key="4">
    <source>
        <dbReference type="Proteomes" id="UP001642409"/>
    </source>
</evidence>
<accession>A0AA86NHQ1</accession>
<organism evidence="2">
    <name type="scientific">Hexamita inflata</name>
    <dbReference type="NCBI Taxonomy" id="28002"/>
    <lineage>
        <taxon>Eukaryota</taxon>
        <taxon>Metamonada</taxon>
        <taxon>Diplomonadida</taxon>
        <taxon>Hexamitidae</taxon>
        <taxon>Hexamitinae</taxon>
        <taxon>Hexamita</taxon>
    </lineage>
</organism>
<comment type="caution">
    <text evidence="2">The sequence shown here is derived from an EMBL/GenBank/DDBJ whole genome shotgun (WGS) entry which is preliminary data.</text>
</comment>
<dbReference type="EMBL" id="CATOUU010000171">
    <property type="protein sequence ID" value="CAI9919425.1"/>
    <property type="molecule type" value="Genomic_DNA"/>
</dbReference>
<evidence type="ECO:0000313" key="2">
    <source>
        <dbReference type="EMBL" id="CAI9919425.1"/>
    </source>
</evidence>
<evidence type="ECO:0000256" key="1">
    <source>
        <dbReference type="SAM" id="Phobius"/>
    </source>
</evidence>
<feature type="transmembrane region" description="Helical" evidence="1">
    <location>
        <begin position="68"/>
        <end position="95"/>
    </location>
</feature>
<reference evidence="2" key="1">
    <citation type="submission" date="2023-06" db="EMBL/GenBank/DDBJ databases">
        <authorList>
            <person name="Kurt Z."/>
        </authorList>
    </citation>
    <scope>NUCLEOTIDE SEQUENCE</scope>
</reference>
<dbReference type="AlphaFoldDB" id="A0AA86NHQ1"/>
<dbReference type="Proteomes" id="UP001642409">
    <property type="component" value="Unassembled WGS sequence"/>
</dbReference>
<reference evidence="3 4" key="2">
    <citation type="submission" date="2024-07" db="EMBL/GenBank/DDBJ databases">
        <authorList>
            <person name="Akdeniz Z."/>
        </authorList>
    </citation>
    <scope>NUCLEOTIDE SEQUENCE [LARGE SCALE GENOMIC DNA]</scope>
</reference>
<name>A0AA86NHQ1_9EUKA</name>
<proteinExistence type="predicted"/>
<protein>
    <submittedName>
        <fullName evidence="3">Hypothetical_protein</fullName>
    </submittedName>
</protein>
<sequence>MSITIKKLIVRSYLAQNKFTVPKFDFHKIFKGLPYHQVASSTIYTILCVQGIFLKNQNKQANITAKTLNYIFCSAVGILQAATIIELAIFSVFLLKNFKKYASSNYKILYLQKNLLAVLQPFTFMSAVYLNQFNTVMGGGIAFSCLLCEQLYIKIFCHFQCG</sequence>
<keyword evidence="1" id="KW-1133">Transmembrane helix</keyword>
<keyword evidence="1" id="KW-0472">Membrane</keyword>
<gene>
    <name evidence="3" type="ORF">HINF_LOCUS4640</name>
    <name evidence="2" type="ORF">HINF_LOCUS7070</name>
</gene>
<keyword evidence="4" id="KW-1185">Reference proteome</keyword>
<keyword evidence="1" id="KW-0812">Transmembrane</keyword>
<evidence type="ECO:0000313" key="3">
    <source>
        <dbReference type="EMBL" id="CAL5978120.1"/>
    </source>
</evidence>
<dbReference type="EMBL" id="CAXDID020000008">
    <property type="protein sequence ID" value="CAL5978120.1"/>
    <property type="molecule type" value="Genomic_DNA"/>
</dbReference>